<organism evidence="2 3">
    <name type="scientific">Stagnihabitans tardus</name>
    <dbReference type="NCBI Taxonomy" id="2699202"/>
    <lineage>
        <taxon>Bacteria</taxon>
        <taxon>Pseudomonadati</taxon>
        <taxon>Pseudomonadota</taxon>
        <taxon>Alphaproteobacteria</taxon>
        <taxon>Rhodobacterales</taxon>
        <taxon>Paracoccaceae</taxon>
        <taxon>Stagnihabitans</taxon>
    </lineage>
</organism>
<keyword evidence="3" id="KW-1185">Reference proteome</keyword>
<evidence type="ECO:0000313" key="2">
    <source>
        <dbReference type="EMBL" id="NBZ88988.1"/>
    </source>
</evidence>
<dbReference type="Proteomes" id="UP001193501">
    <property type="component" value="Unassembled WGS sequence"/>
</dbReference>
<reference evidence="2" key="1">
    <citation type="submission" date="2020-01" db="EMBL/GenBank/DDBJ databases">
        <authorList>
            <person name="Chen W.-M."/>
        </authorList>
    </citation>
    <scope>NUCLEOTIDE SEQUENCE</scope>
    <source>
        <strain evidence="2">CYK-10</strain>
    </source>
</reference>
<proteinExistence type="predicted"/>
<gene>
    <name evidence="2" type="ORF">GV832_15450</name>
</gene>
<dbReference type="RefSeq" id="WP_168775804.1">
    <property type="nucleotide sequence ID" value="NZ_JAABNR010000016.1"/>
</dbReference>
<feature type="region of interest" description="Disordered" evidence="1">
    <location>
        <begin position="74"/>
        <end position="106"/>
    </location>
</feature>
<evidence type="ECO:0000256" key="1">
    <source>
        <dbReference type="SAM" id="MobiDB-lite"/>
    </source>
</evidence>
<sequence>MSKKSEIQATLSAIRAQVGNQKTGATTPQARAIANCETALANIAKYEAEAEKRAASRPIEITFIDRERLKIAAEKAPTQEARDAARRMLDRNPPRMTESEKKKFKL</sequence>
<comment type="caution">
    <text evidence="2">The sequence shown here is derived from an EMBL/GenBank/DDBJ whole genome shotgun (WGS) entry which is preliminary data.</text>
</comment>
<protein>
    <submittedName>
        <fullName evidence="2">Uncharacterized protein</fullName>
    </submittedName>
</protein>
<evidence type="ECO:0000313" key="3">
    <source>
        <dbReference type="Proteomes" id="UP001193501"/>
    </source>
</evidence>
<accession>A0AAE4YD01</accession>
<feature type="compositionally biased region" description="Basic and acidic residues" evidence="1">
    <location>
        <begin position="80"/>
        <end position="106"/>
    </location>
</feature>
<name>A0AAE4YD01_9RHOB</name>
<dbReference type="EMBL" id="JAABNR010000016">
    <property type="protein sequence ID" value="NBZ88988.1"/>
    <property type="molecule type" value="Genomic_DNA"/>
</dbReference>
<dbReference type="AlphaFoldDB" id="A0AAE4YD01"/>